<proteinExistence type="predicted"/>
<dbReference type="SUPFAM" id="SSF51726">
    <property type="entry name" value="UROD/MetE-like"/>
    <property type="match status" value="1"/>
</dbReference>
<evidence type="ECO:0000313" key="1">
    <source>
        <dbReference type="EMBL" id="VAW05379.1"/>
    </source>
</evidence>
<dbReference type="AlphaFoldDB" id="A0A3B0SZ21"/>
<accession>A0A3B0SZ21</accession>
<gene>
    <name evidence="1" type="ORF">MNBD_ACTINO02-3098</name>
</gene>
<dbReference type="InterPro" id="IPR038071">
    <property type="entry name" value="UROD/MetE-like_sf"/>
</dbReference>
<organism evidence="1">
    <name type="scientific">hydrothermal vent metagenome</name>
    <dbReference type="NCBI Taxonomy" id="652676"/>
    <lineage>
        <taxon>unclassified sequences</taxon>
        <taxon>metagenomes</taxon>
        <taxon>ecological metagenomes</taxon>
    </lineage>
</organism>
<name>A0A3B0SZ21_9ZZZZ</name>
<evidence type="ECO:0008006" key="2">
    <source>
        <dbReference type="Google" id="ProtNLM"/>
    </source>
</evidence>
<dbReference type="EMBL" id="UOEK01000315">
    <property type="protein sequence ID" value="VAW05379.1"/>
    <property type="molecule type" value="Genomic_DNA"/>
</dbReference>
<protein>
    <recommendedName>
        <fullName evidence="2">Methionine synthase</fullName>
    </recommendedName>
</protein>
<reference evidence="1" key="1">
    <citation type="submission" date="2018-06" db="EMBL/GenBank/DDBJ databases">
        <authorList>
            <person name="Zhirakovskaya E."/>
        </authorList>
    </citation>
    <scope>NUCLEOTIDE SEQUENCE</scope>
</reference>
<dbReference type="Gene3D" id="3.20.20.210">
    <property type="match status" value="1"/>
</dbReference>
<sequence>MGSLPHTDIVDAGTFVRSTTTVPYVPQLPNRHTSEGMLVQWGDGLVGCGAAGAYALSYGEPPGDRDEATLTAREFLETTEAPVIKTQATGPITLGLAMLAGGVDSTTLWDALVPSLIGRIDEHIALIRALAPNAAIVLILDEPSLIAWGSERGADADLGLVRDVLGAVMDGVSIRPGIHCCGDPDWGLIAELEPRWFSWDIAALGVGFSDRVEQVAAAIAGGSRVMWGVTPTVLMPMPSLDAMLGRYRLAMARLVVEGAPLGPMHDNAWYTPACGLAGGTIGNAEHVMELVNQVVNEIHHADVL</sequence>